<keyword evidence="2" id="KW-0805">Transcription regulation</keyword>
<dbReference type="SMR" id="A0A078FIR6"/>
<dbReference type="PaxDb" id="3708-A0A078FIR6"/>
<dbReference type="Gene3D" id="3.40.1810.10">
    <property type="entry name" value="Transcription factor, MADS-box"/>
    <property type="match status" value="1"/>
</dbReference>
<dbReference type="GO" id="GO:0000978">
    <property type="term" value="F:RNA polymerase II cis-regulatory region sequence-specific DNA binding"/>
    <property type="evidence" value="ECO:0000318"/>
    <property type="project" value="GO_Central"/>
</dbReference>
<dbReference type="Proteomes" id="UP000028999">
    <property type="component" value="Unassembled WGS sequence"/>
</dbReference>
<protein>
    <submittedName>
        <fullName evidence="7">(rape) hypothetical protein</fullName>
    </submittedName>
    <submittedName>
        <fullName evidence="8">BnaA09g14020D protein</fullName>
    </submittedName>
</protein>
<evidence type="ECO:0000313" key="9">
    <source>
        <dbReference type="Proteomes" id="UP000028999"/>
    </source>
</evidence>
<keyword evidence="9" id="KW-1185">Reference proteome</keyword>
<evidence type="ECO:0000256" key="3">
    <source>
        <dbReference type="ARBA" id="ARBA00023125"/>
    </source>
</evidence>
<evidence type="ECO:0000256" key="2">
    <source>
        <dbReference type="ARBA" id="ARBA00023015"/>
    </source>
</evidence>
<dbReference type="EMBL" id="LK032028">
    <property type="protein sequence ID" value="CDY12872.1"/>
    <property type="molecule type" value="Genomic_DNA"/>
</dbReference>
<evidence type="ECO:0000313" key="7">
    <source>
        <dbReference type="EMBL" id="CAF2040309.1"/>
    </source>
</evidence>
<dbReference type="Proteomes" id="UP001295469">
    <property type="component" value="Chromosome A09"/>
</dbReference>
<dbReference type="Gramene" id="CDY12872">
    <property type="protein sequence ID" value="CDY12872"/>
    <property type="gene ID" value="GSBRNA2T00070528001"/>
</dbReference>
<evidence type="ECO:0000256" key="1">
    <source>
        <dbReference type="ARBA" id="ARBA00004123"/>
    </source>
</evidence>
<dbReference type="PRINTS" id="PR00404">
    <property type="entry name" value="MADSDOMAIN"/>
</dbReference>
<sequence length="258" mass="28793">MNVHTNDACFLTIIIMGGEKRKIDIKFIEDKAVRSVTFCKRREGLFSKASELCLLSPTTQIAILATPLSTNSHAGFYSFGHSSVDHVVSSLLHDQSPGDPTNQVENRRLGFWWEDQALERLESVDELRDATDAVTRMLNNVRLRLDAVKGNQRGGALVIHQEDARAPKIRNTNKEKTNQITNSESANSGLVIHQDEVPQLCNTNTNYKNEETTTQVANSEGASGSGSSVEKNDDVLHIDDLDIDDFFIDFKLDPLFKF</sequence>
<dbReference type="EMBL" id="HG994363">
    <property type="protein sequence ID" value="CAF2040309.1"/>
    <property type="molecule type" value="Genomic_DNA"/>
</dbReference>
<dbReference type="SUPFAM" id="SSF55455">
    <property type="entry name" value="SRF-like"/>
    <property type="match status" value="1"/>
</dbReference>
<evidence type="ECO:0000256" key="4">
    <source>
        <dbReference type="ARBA" id="ARBA00023163"/>
    </source>
</evidence>
<evidence type="ECO:0000256" key="5">
    <source>
        <dbReference type="ARBA" id="ARBA00023242"/>
    </source>
</evidence>
<keyword evidence="5" id="KW-0539">Nucleus</keyword>
<dbReference type="InterPro" id="IPR002100">
    <property type="entry name" value="TF_MADSbox"/>
</dbReference>
<dbReference type="CDD" id="cd00266">
    <property type="entry name" value="MADS_SRF_like"/>
    <property type="match status" value="1"/>
</dbReference>
<dbReference type="PANTHER" id="PTHR11945">
    <property type="entry name" value="MADS BOX PROTEIN"/>
    <property type="match status" value="1"/>
</dbReference>
<reference evidence="7" key="3">
    <citation type="submission" date="2021-01" db="EMBL/GenBank/DDBJ databases">
        <authorList>
            <consortium name="Genoscope - CEA"/>
            <person name="William W."/>
        </authorList>
    </citation>
    <scope>NUCLEOTIDE SEQUENCE</scope>
</reference>
<reference evidence="8" key="2">
    <citation type="submission" date="2014-06" db="EMBL/GenBank/DDBJ databases">
        <authorList>
            <person name="Genoscope - CEA"/>
        </authorList>
    </citation>
    <scope>NUCLEOTIDE SEQUENCE</scope>
</reference>
<dbReference type="GO" id="GO:0005634">
    <property type="term" value="C:nucleus"/>
    <property type="evidence" value="ECO:0007669"/>
    <property type="project" value="UniProtKB-SubCell"/>
</dbReference>
<proteinExistence type="predicted"/>
<feature type="domain" description="MADS-box" evidence="6">
    <location>
        <begin position="18"/>
        <end position="55"/>
    </location>
</feature>
<dbReference type="SMART" id="SM00432">
    <property type="entry name" value="MADS"/>
    <property type="match status" value="1"/>
</dbReference>
<accession>A0A078FIR6</accession>
<dbReference type="GO" id="GO:0046983">
    <property type="term" value="F:protein dimerization activity"/>
    <property type="evidence" value="ECO:0007669"/>
    <property type="project" value="InterPro"/>
</dbReference>
<reference evidence="8 9" key="1">
    <citation type="journal article" date="2014" name="Science">
        <title>Plant genetics. Early allopolyploid evolution in the post-Neolithic Brassica napus oilseed genome.</title>
        <authorList>
            <person name="Chalhoub B."/>
            <person name="Denoeud F."/>
            <person name="Liu S."/>
            <person name="Parkin I.A."/>
            <person name="Tang H."/>
            <person name="Wang X."/>
            <person name="Chiquet J."/>
            <person name="Belcram H."/>
            <person name="Tong C."/>
            <person name="Samans B."/>
            <person name="Correa M."/>
            <person name="Da Silva C."/>
            <person name="Just J."/>
            <person name="Falentin C."/>
            <person name="Koh C.S."/>
            <person name="Le Clainche I."/>
            <person name="Bernard M."/>
            <person name="Bento P."/>
            <person name="Noel B."/>
            <person name="Labadie K."/>
            <person name="Alberti A."/>
            <person name="Charles M."/>
            <person name="Arnaud D."/>
            <person name="Guo H."/>
            <person name="Daviaud C."/>
            <person name="Alamery S."/>
            <person name="Jabbari K."/>
            <person name="Zhao M."/>
            <person name="Edger P.P."/>
            <person name="Chelaifa H."/>
            <person name="Tack D."/>
            <person name="Lassalle G."/>
            <person name="Mestiri I."/>
            <person name="Schnel N."/>
            <person name="Le Paslier M.C."/>
            <person name="Fan G."/>
            <person name="Renault V."/>
            <person name="Bayer P.E."/>
            <person name="Golicz A.A."/>
            <person name="Manoli S."/>
            <person name="Lee T.H."/>
            <person name="Thi V.H."/>
            <person name="Chalabi S."/>
            <person name="Hu Q."/>
            <person name="Fan C."/>
            <person name="Tollenaere R."/>
            <person name="Lu Y."/>
            <person name="Battail C."/>
            <person name="Shen J."/>
            <person name="Sidebottom C.H."/>
            <person name="Wang X."/>
            <person name="Canaguier A."/>
            <person name="Chauveau A."/>
            <person name="Berard A."/>
            <person name="Deniot G."/>
            <person name="Guan M."/>
            <person name="Liu Z."/>
            <person name="Sun F."/>
            <person name="Lim Y.P."/>
            <person name="Lyons E."/>
            <person name="Town C.D."/>
            <person name="Bancroft I."/>
            <person name="Wang X."/>
            <person name="Meng J."/>
            <person name="Ma J."/>
            <person name="Pires J.C."/>
            <person name="King G.J."/>
            <person name="Brunel D."/>
            <person name="Delourme R."/>
            <person name="Renard M."/>
            <person name="Aury J.M."/>
            <person name="Adams K.L."/>
            <person name="Batley J."/>
            <person name="Snowdon R.J."/>
            <person name="Tost J."/>
            <person name="Edwards D."/>
            <person name="Zhou Y."/>
            <person name="Hua W."/>
            <person name="Sharpe A.G."/>
            <person name="Paterson A.H."/>
            <person name="Guan C."/>
            <person name="Wincker P."/>
        </authorList>
    </citation>
    <scope>NUCLEOTIDE SEQUENCE [LARGE SCALE GENOMIC DNA]</scope>
    <source>
        <strain evidence="9">cv. Darmor-bzh</strain>
    </source>
</reference>
<keyword evidence="4" id="KW-0804">Transcription</keyword>
<comment type="subcellular location">
    <subcellularLocation>
        <location evidence="1">Nucleus</location>
    </subcellularLocation>
</comment>
<dbReference type="STRING" id="3708.A0A078FIR6"/>
<dbReference type="InterPro" id="IPR036879">
    <property type="entry name" value="TF_MADSbox_sf"/>
</dbReference>
<dbReference type="OMA" id="HIDDCFY"/>
<dbReference type="AlphaFoldDB" id="A0A078FIR6"/>
<keyword evidence="3" id="KW-0238">DNA-binding</keyword>
<dbReference type="GO" id="GO:0000981">
    <property type="term" value="F:DNA-binding transcription factor activity, RNA polymerase II-specific"/>
    <property type="evidence" value="ECO:0000318"/>
    <property type="project" value="GO_Central"/>
</dbReference>
<dbReference type="PANTHER" id="PTHR11945:SF574">
    <property type="entry name" value="MADS-BOX DOMAIN-CONTAINING PROTEIN"/>
    <property type="match status" value="1"/>
</dbReference>
<evidence type="ECO:0000259" key="6">
    <source>
        <dbReference type="PROSITE" id="PS50066"/>
    </source>
</evidence>
<evidence type="ECO:0000313" key="8">
    <source>
        <dbReference type="EMBL" id="CDY12872.1"/>
    </source>
</evidence>
<dbReference type="PROSITE" id="PS50066">
    <property type="entry name" value="MADS_BOX_2"/>
    <property type="match status" value="1"/>
</dbReference>
<gene>
    <name evidence="8" type="primary">BnaA09g14020D</name>
    <name evidence="7" type="ORF">DARMORV10_A09P17040.1</name>
    <name evidence="8" type="ORF">GSBRNA2T00070528001</name>
</gene>
<dbReference type="GO" id="GO:0006357">
    <property type="term" value="P:regulation of transcription by RNA polymerase II"/>
    <property type="evidence" value="ECO:0000318"/>
    <property type="project" value="GO_Central"/>
</dbReference>
<name>A0A078FIR6_BRANA</name>
<organism evidence="8 9">
    <name type="scientific">Brassica napus</name>
    <name type="common">Rape</name>
    <dbReference type="NCBI Taxonomy" id="3708"/>
    <lineage>
        <taxon>Eukaryota</taxon>
        <taxon>Viridiplantae</taxon>
        <taxon>Streptophyta</taxon>
        <taxon>Embryophyta</taxon>
        <taxon>Tracheophyta</taxon>
        <taxon>Spermatophyta</taxon>
        <taxon>Magnoliopsida</taxon>
        <taxon>eudicotyledons</taxon>
        <taxon>Gunneridae</taxon>
        <taxon>Pentapetalae</taxon>
        <taxon>rosids</taxon>
        <taxon>malvids</taxon>
        <taxon>Brassicales</taxon>
        <taxon>Brassicaceae</taxon>
        <taxon>Brassiceae</taxon>
        <taxon>Brassica</taxon>
    </lineage>
</organism>
<dbReference type="Pfam" id="PF00319">
    <property type="entry name" value="SRF-TF"/>
    <property type="match status" value="1"/>
</dbReference>
<dbReference type="InterPro" id="IPR033897">
    <property type="entry name" value="SRF-like_MADS-box"/>
</dbReference>
<dbReference type="GO" id="GO:0045944">
    <property type="term" value="P:positive regulation of transcription by RNA polymerase II"/>
    <property type="evidence" value="ECO:0007669"/>
    <property type="project" value="InterPro"/>
</dbReference>